<evidence type="ECO:0000313" key="6">
    <source>
        <dbReference type="Proteomes" id="UP000240481"/>
    </source>
</evidence>
<feature type="chain" id="PRO_5030009119" evidence="1">
    <location>
        <begin position="23"/>
        <end position="378"/>
    </location>
</feature>
<dbReference type="Pfam" id="PF16539">
    <property type="entry name" value="FlgT_M"/>
    <property type="match status" value="1"/>
</dbReference>
<dbReference type="Gene3D" id="3.40.50.10610">
    <property type="entry name" value="ABC-type transport auxiliary lipoprotein component"/>
    <property type="match status" value="1"/>
</dbReference>
<dbReference type="OrthoDB" id="8778507at2"/>
<keyword evidence="5" id="KW-0969">Cilium</keyword>
<organism evidence="5 6">
    <name type="scientific">Photobacterium swingsii</name>
    <dbReference type="NCBI Taxonomy" id="680026"/>
    <lineage>
        <taxon>Bacteria</taxon>
        <taxon>Pseudomonadati</taxon>
        <taxon>Pseudomonadota</taxon>
        <taxon>Gammaproteobacteria</taxon>
        <taxon>Vibrionales</taxon>
        <taxon>Vibrionaceae</taxon>
        <taxon>Photobacterium</taxon>
    </lineage>
</organism>
<dbReference type="Proteomes" id="UP000240481">
    <property type="component" value="Unassembled WGS sequence"/>
</dbReference>
<feature type="domain" description="Flagellar assembly protein T middle" evidence="3">
    <location>
        <begin position="113"/>
        <end position="255"/>
    </location>
</feature>
<gene>
    <name evidence="5" type="ORF">C9I94_11700</name>
</gene>
<evidence type="ECO:0000313" key="5">
    <source>
        <dbReference type="EMBL" id="PSW24001.1"/>
    </source>
</evidence>
<keyword evidence="5" id="KW-0282">Flagellum</keyword>
<evidence type="ECO:0000256" key="1">
    <source>
        <dbReference type="SAM" id="SignalP"/>
    </source>
</evidence>
<dbReference type="InterPro" id="IPR038165">
    <property type="entry name" value="FlgT_C_sf"/>
</dbReference>
<evidence type="ECO:0000259" key="4">
    <source>
        <dbReference type="Pfam" id="PF16548"/>
    </source>
</evidence>
<feature type="signal peptide" evidence="1">
    <location>
        <begin position="1"/>
        <end position="22"/>
    </location>
</feature>
<dbReference type="STRING" id="680026.AB733_07575"/>
<keyword evidence="6" id="KW-1185">Reference proteome</keyword>
<dbReference type="InterPro" id="IPR038180">
    <property type="entry name" value="FlgT_N_sf"/>
</dbReference>
<evidence type="ECO:0000259" key="3">
    <source>
        <dbReference type="Pfam" id="PF16539"/>
    </source>
</evidence>
<feature type="domain" description="Flagellar assembly protein T N-terminal" evidence="4">
    <location>
        <begin position="23"/>
        <end position="109"/>
    </location>
</feature>
<accession>A0A0J8VCY3</accession>
<sequence length="378" mass="42611">MMKKTLTLYLFMLLAVPSQALAAWLEVTGQAQILESDKAARNNALEDAVYQAILYSGADASSFSHLRPYLSQERSEYQFSGNEVRNVSIVKAKKSGGNYYVTARIDIYPSANTCHKIQYKKAILISGFTLTSPQHAALGGIYQIGDDFSVMLQRQIERKSQSFVVSGITRVPFRIEQPNTLTMLAEDYDAQYLITGEITDLTSTVDEKLLQDDQYNRQFAVTLEVINGKTGEMLLQKNYREVAQWPFSRISQVDTKSARFWQSGYGQAVQRTSRNMMLDLETTLACRSSLPEVINVFNDKIQTNVGRIHGVKQGDQLRLWHNAAFIDQQGISRARMVQTEMTLTVERVYDKSSELSVDRADLAASIQPGDLLTKQITR</sequence>
<dbReference type="Pfam" id="PF16548">
    <property type="entry name" value="FlgT_N"/>
    <property type="match status" value="1"/>
</dbReference>
<keyword evidence="5" id="KW-0966">Cell projection</keyword>
<protein>
    <submittedName>
        <fullName evidence="5">Flagellar basal-body protein</fullName>
    </submittedName>
</protein>
<dbReference type="EMBL" id="PYLZ01000006">
    <property type="protein sequence ID" value="PSW24001.1"/>
    <property type="molecule type" value="Genomic_DNA"/>
</dbReference>
<comment type="caution">
    <text evidence="5">The sequence shown here is derived from an EMBL/GenBank/DDBJ whole genome shotgun (WGS) entry which is preliminary data.</text>
</comment>
<name>A0A0J8VCY3_9GAMM</name>
<dbReference type="Gene3D" id="3.30.1660.40">
    <property type="entry name" value="FlgT, N-terminal domain"/>
    <property type="match status" value="1"/>
</dbReference>
<dbReference type="InterPro" id="IPR032370">
    <property type="entry name" value="FlgT_N"/>
</dbReference>
<dbReference type="Pfam" id="PF16538">
    <property type="entry name" value="FlgT_C"/>
    <property type="match status" value="1"/>
</dbReference>
<reference evidence="5 6" key="1">
    <citation type="submission" date="2018-01" db="EMBL/GenBank/DDBJ databases">
        <title>Whole genome sequencing of Histamine producing bacteria.</title>
        <authorList>
            <person name="Butler K."/>
        </authorList>
    </citation>
    <scope>NUCLEOTIDE SEQUENCE [LARGE SCALE GENOMIC DNA]</scope>
    <source>
        <strain evidence="5 6">DSM 24669</strain>
    </source>
</reference>
<proteinExistence type="predicted"/>
<dbReference type="InterPro" id="IPR032386">
    <property type="entry name" value="FlgT_M"/>
</dbReference>
<dbReference type="InterPro" id="IPR032388">
    <property type="entry name" value="FlgT_C"/>
</dbReference>
<feature type="domain" description="Flagellar assembly protein T C-terminal" evidence="2">
    <location>
        <begin position="299"/>
        <end position="374"/>
    </location>
</feature>
<evidence type="ECO:0000259" key="2">
    <source>
        <dbReference type="Pfam" id="PF16538"/>
    </source>
</evidence>
<dbReference type="AlphaFoldDB" id="A0A0J8VCY3"/>
<dbReference type="Gene3D" id="2.40.10.410">
    <property type="entry name" value="FlgT, C-terminal domain"/>
    <property type="match status" value="1"/>
</dbReference>
<keyword evidence="1" id="KW-0732">Signal</keyword>